<comment type="cofactor">
    <cofactor evidence="3">
        <name>Zn(2+)</name>
        <dbReference type="ChEBI" id="CHEBI:29105"/>
    </cofactor>
    <text evidence="3">Binds 1 divalent metal cation per subunit.</text>
</comment>
<comment type="caution">
    <text evidence="5">The sequence shown here is derived from an EMBL/GenBank/DDBJ whole genome shotgun (WGS) entry which is preliminary data.</text>
</comment>
<keyword evidence="3" id="KW-0479">Metal-binding</keyword>
<feature type="binding site" evidence="3">
    <location>
        <position position="195"/>
    </location>
    <ligand>
        <name>a divalent metal cation</name>
        <dbReference type="ChEBI" id="CHEBI:60240"/>
    </ligand>
</feature>
<name>A0A5M3W905_9ACTN</name>
<keyword evidence="3" id="KW-0862">Zinc</keyword>
<dbReference type="AlphaFoldDB" id="A0A5M3W905"/>
<feature type="binding site" evidence="3">
    <location>
        <position position="145"/>
    </location>
    <ligand>
        <name>a divalent metal cation</name>
        <dbReference type="ChEBI" id="CHEBI:60240"/>
    </ligand>
</feature>
<evidence type="ECO:0000313" key="5">
    <source>
        <dbReference type="EMBL" id="GES04819.1"/>
    </source>
</evidence>
<dbReference type="InterPro" id="IPR013658">
    <property type="entry name" value="SGL"/>
</dbReference>
<proteinExistence type="inferred from homology"/>
<gene>
    <name evidence="5" type="ORF">Acor_68870</name>
</gene>
<dbReference type="SUPFAM" id="SSF63829">
    <property type="entry name" value="Calcium-dependent phosphotriesterase"/>
    <property type="match status" value="1"/>
</dbReference>
<evidence type="ECO:0000256" key="1">
    <source>
        <dbReference type="ARBA" id="ARBA00008853"/>
    </source>
</evidence>
<dbReference type="Proteomes" id="UP000334990">
    <property type="component" value="Unassembled WGS sequence"/>
</dbReference>
<evidence type="ECO:0000256" key="3">
    <source>
        <dbReference type="PIRSR" id="PIRSR605511-2"/>
    </source>
</evidence>
<dbReference type="Pfam" id="PF08450">
    <property type="entry name" value="SGL"/>
    <property type="match status" value="1"/>
</dbReference>
<feature type="domain" description="SMP-30/Gluconolactonase/LRE-like region" evidence="4">
    <location>
        <begin position="14"/>
        <end position="254"/>
    </location>
</feature>
<evidence type="ECO:0000259" key="4">
    <source>
        <dbReference type="Pfam" id="PF08450"/>
    </source>
</evidence>
<protein>
    <recommendedName>
        <fullName evidence="4">SMP-30/Gluconolactonase/LRE-like region domain-containing protein</fullName>
    </recommendedName>
</protein>
<accession>A0A5M3W905</accession>
<dbReference type="GO" id="GO:0005509">
    <property type="term" value="F:calcium ion binding"/>
    <property type="evidence" value="ECO:0007669"/>
    <property type="project" value="TreeGrafter"/>
</dbReference>
<feature type="binding site" evidence="3">
    <location>
        <position position="99"/>
    </location>
    <ligand>
        <name>substrate</name>
    </ligand>
</feature>
<dbReference type="GO" id="GO:0019853">
    <property type="term" value="P:L-ascorbic acid biosynthetic process"/>
    <property type="evidence" value="ECO:0007669"/>
    <property type="project" value="TreeGrafter"/>
</dbReference>
<evidence type="ECO:0000256" key="2">
    <source>
        <dbReference type="PIRSR" id="PIRSR605511-1"/>
    </source>
</evidence>
<feature type="binding site" evidence="3">
    <location>
        <position position="16"/>
    </location>
    <ligand>
        <name>a divalent metal cation</name>
        <dbReference type="ChEBI" id="CHEBI:60240"/>
    </ligand>
</feature>
<dbReference type="PANTHER" id="PTHR10907">
    <property type="entry name" value="REGUCALCIN"/>
    <property type="match status" value="1"/>
</dbReference>
<dbReference type="GO" id="GO:0004341">
    <property type="term" value="F:gluconolactonase activity"/>
    <property type="evidence" value="ECO:0007669"/>
    <property type="project" value="TreeGrafter"/>
</dbReference>
<dbReference type="PANTHER" id="PTHR10907:SF47">
    <property type="entry name" value="REGUCALCIN"/>
    <property type="match status" value="1"/>
</dbReference>
<sequence length="288" mass="30743">MTDIDVFGDVTCELGESALWDGSRFHWVDITGRRVYAKDWPDGDTLALSTPDPVGSVALRAGGGLVAAFRHTIAFCDLDRGSIEIAGEVEPGRPGNRLNDGAVDPSGRFWVGSMDLSESEPTGSFYRIDPDLTVTTAFNGIICSNGPAWSPDGRTMYHVDSTRRVIKAYPLDPSTGELGPGRVFASDEGQDWFPDGVTVDADGFIWNCKWDGSRIVRYAPDGTIDRVLMVPVPRPTRCAFVGPDLTTLAVTTARIGLTEAAVADAPLSGRVLLLDPGARGLPTPAFGG</sequence>
<keyword evidence="6" id="KW-1185">Reference proteome</keyword>
<dbReference type="OrthoDB" id="2633250at2"/>
<organism evidence="5 6">
    <name type="scientific">Acrocarpospora corrugata</name>
    <dbReference type="NCBI Taxonomy" id="35763"/>
    <lineage>
        <taxon>Bacteria</taxon>
        <taxon>Bacillati</taxon>
        <taxon>Actinomycetota</taxon>
        <taxon>Actinomycetes</taxon>
        <taxon>Streptosporangiales</taxon>
        <taxon>Streptosporangiaceae</taxon>
        <taxon>Acrocarpospora</taxon>
    </lineage>
</organism>
<dbReference type="InterPro" id="IPR005511">
    <property type="entry name" value="SMP-30"/>
</dbReference>
<dbReference type="EMBL" id="BLAD01000087">
    <property type="protein sequence ID" value="GES04819.1"/>
    <property type="molecule type" value="Genomic_DNA"/>
</dbReference>
<comment type="similarity">
    <text evidence="1">Belongs to the SMP-30/CGR1 family.</text>
</comment>
<dbReference type="InterPro" id="IPR011042">
    <property type="entry name" value="6-blade_b-propeller_TolB-like"/>
</dbReference>
<evidence type="ECO:0000313" key="6">
    <source>
        <dbReference type="Proteomes" id="UP000334990"/>
    </source>
</evidence>
<feature type="active site" description="Proton donor/acceptor" evidence="2">
    <location>
        <position position="195"/>
    </location>
</feature>
<feature type="binding site" evidence="3">
    <location>
        <position position="97"/>
    </location>
    <ligand>
        <name>substrate</name>
    </ligand>
</feature>
<reference evidence="5 6" key="1">
    <citation type="submission" date="2019-10" db="EMBL/GenBank/DDBJ databases">
        <title>Whole genome shotgun sequence of Acrocarpospora corrugata NBRC 13972.</title>
        <authorList>
            <person name="Ichikawa N."/>
            <person name="Kimura A."/>
            <person name="Kitahashi Y."/>
            <person name="Komaki H."/>
            <person name="Oguchi A."/>
        </authorList>
    </citation>
    <scope>NUCLEOTIDE SEQUENCE [LARGE SCALE GENOMIC DNA]</scope>
    <source>
        <strain evidence="5 6">NBRC 13972</strain>
    </source>
</reference>
<dbReference type="RefSeq" id="WP_155340880.1">
    <property type="nucleotide sequence ID" value="NZ_BAAABN010000093.1"/>
</dbReference>
<dbReference type="PRINTS" id="PR01790">
    <property type="entry name" value="SMP30FAMILY"/>
</dbReference>
<dbReference type="Gene3D" id="2.120.10.30">
    <property type="entry name" value="TolB, C-terminal domain"/>
    <property type="match status" value="1"/>
</dbReference>